<dbReference type="PaxDb" id="243230-DR_1643"/>
<protein>
    <submittedName>
        <fullName evidence="1">Uncharacterized protein</fullName>
    </submittedName>
</protein>
<dbReference type="EnsemblBacteria" id="AAF11204">
    <property type="protein sequence ID" value="AAF11204"/>
    <property type="gene ID" value="DR_1643"/>
</dbReference>
<reference evidence="1 2" key="1">
    <citation type="journal article" date="1999" name="Science">
        <title>Genome sequence of the radioresistant bacterium Deinococcus radiodurans R1.</title>
        <authorList>
            <person name="White O."/>
            <person name="Eisen J.A."/>
            <person name="Heidelberg J.F."/>
            <person name="Hickey E.K."/>
            <person name="Peterson J.D."/>
            <person name="Dodson R.J."/>
            <person name="Haft D.H."/>
            <person name="Gwinn M.L."/>
            <person name="Nelson W.C."/>
            <person name="Richardson D.L."/>
            <person name="Moffat K.S."/>
            <person name="Qin H."/>
            <person name="Jiang L."/>
            <person name="Pamphile W."/>
            <person name="Crosby M."/>
            <person name="Shen M."/>
            <person name="Vamathevan J.J."/>
            <person name="Lam P."/>
            <person name="McDonald L."/>
            <person name="Utterback T."/>
            <person name="Zalewski C."/>
            <person name="Makarova K.S."/>
            <person name="Aravind L."/>
            <person name="Daly M.J."/>
            <person name="Minton K.W."/>
            <person name="Fleischmann R.D."/>
            <person name="Ketchum K.A."/>
            <person name="Nelson K.E."/>
            <person name="Salzberg S."/>
            <person name="Smith H.O."/>
            <person name="Venter J.C."/>
            <person name="Fraser C.M."/>
        </authorList>
    </citation>
    <scope>NUCLEOTIDE SEQUENCE [LARGE SCALE GENOMIC DNA]</scope>
    <source>
        <strain evidence="2">ATCC 13939 / DSM 20539 / JCM 16871 / LMG 4051 / NBRC 15346 / NCIMB 9279 / R1 / VKM B-1422</strain>
    </source>
</reference>
<dbReference type="EMBL" id="AE000513">
    <property type="protein sequence ID" value="AAF11204.1"/>
    <property type="molecule type" value="Genomic_DNA"/>
</dbReference>
<gene>
    <name evidence="1" type="ordered locus">DR_1643</name>
</gene>
<evidence type="ECO:0000313" key="2">
    <source>
        <dbReference type="Proteomes" id="UP000002524"/>
    </source>
</evidence>
<name>Q9RTW0_DEIRA</name>
<keyword evidence="2" id="KW-1185">Reference proteome</keyword>
<dbReference type="Proteomes" id="UP000002524">
    <property type="component" value="Chromosome 1"/>
</dbReference>
<proteinExistence type="predicted"/>
<dbReference type="AlphaFoldDB" id="Q9RTW0"/>
<dbReference type="PATRIC" id="fig|243230.17.peg.1850"/>
<sequence length="81" mass="9172">MVSVTELNAGNSSRASHVWRVDDGQRSEIYRRSWWTTPEVSAFMLGLGQLFGVDPRDLHATESAYGFWRELGVWTVPQTTA</sequence>
<dbReference type="HOGENOM" id="CLU_2568186_0_0_0"/>
<accession>Q9RTW0</accession>
<evidence type="ECO:0000313" key="1">
    <source>
        <dbReference type="EMBL" id="AAF11204.1"/>
    </source>
</evidence>
<dbReference type="PIR" id="A75372">
    <property type="entry name" value="A75372"/>
</dbReference>
<dbReference type="STRING" id="243230.DR_1643"/>
<dbReference type="OrthoDB" id="64480at2"/>
<dbReference type="InParanoid" id="Q9RTW0"/>
<organism evidence="1 2">
    <name type="scientific">Deinococcus radiodurans (strain ATCC 13939 / DSM 20539 / JCM 16871 / CCUG 27074 / LMG 4051 / NBRC 15346 / NCIMB 9279 / VKM B-1422 / R1)</name>
    <dbReference type="NCBI Taxonomy" id="243230"/>
    <lineage>
        <taxon>Bacteria</taxon>
        <taxon>Thermotogati</taxon>
        <taxon>Deinococcota</taxon>
        <taxon>Deinococci</taxon>
        <taxon>Deinococcales</taxon>
        <taxon>Deinococcaceae</taxon>
        <taxon>Deinococcus</taxon>
    </lineage>
</organism>
<dbReference type="KEGG" id="dra:DR_1643"/>